<protein>
    <submittedName>
        <fullName evidence="1">Replication-relaxation family protein</fullName>
    </submittedName>
</protein>
<organism evidence="1 2">
    <name type="scientific">Anoxybacillus gonensis</name>
    <dbReference type="NCBI Taxonomy" id="198467"/>
    <lineage>
        <taxon>Bacteria</taxon>
        <taxon>Bacillati</taxon>
        <taxon>Bacillota</taxon>
        <taxon>Bacilli</taxon>
        <taxon>Bacillales</taxon>
        <taxon>Anoxybacillaceae</taxon>
        <taxon>Anoxybacillus</taxon>
    </lineage>
</organism>
<proteinExistence type="predicted"/>
<comment type="caution">
    <text evidence="1">The sequence shown here is derived from an EMBL/GenBank/DDBJ whole genome shotgun (WGS) entry which is preliminary data.</text>
</comment>
<accession>A0AAW7TLL1</accession>
<dbReference type="RefSeq" id="WP_081957776.1">
    <property type="nucleotide sequence ID" value="NZ_ANMT01000012.1"/>
</dbReference>
<dbReference type="AlphaFoldDB" id="A0AAW7TLL1"/>
<dbReference type="EMBL" id="JAMOGB010000020">
    <property type="protein sequence ID" value="MDO0878796.1"/>
    <property type="molecule type" value="Genomic_DNA"/>
</dbReference>
<sequence length="198" mass="23753">MQKAIEKERRVEHILLSLKKLDYLTRSQIQALHNLGSVRNAQRVMQELKEYVSCFRDGENVYYLNAAGRERVNATKVRKKTTQARHYIMRNSLYIAYGCPATWKNEVKIGFKEDKKTQVICDAIFLKDQRYHIVEVDHTQKMTKNRFKIEKYKRLIELGFFDKPSLFVWITTTEYRRKQLMKLMEGLDYRIFTVSDFH</sequence>
<name>A0AAW7TLL1_9BACL</name>
<evidence type="ECO:0000313" key="1">
    <source>
        <dbReference type="EMBL" id="MDO0878796.1"/>
    </source>
</evidence>
<reference evidence="1" key="1">
    <citation type="submission" date="2022-05" db="EMBL/GenBank/DDBJ databases">
        <title>Genome-based reclassification of Anoxybacillus salavatliensis Cihan et al. as a later heterotypic synonym of Anoxybacillus gonensis Belduz et al. 2003.</title>
        <authorList>
            <person name="Inan Bektas K."/>
            <person name="Guler H.I."/>
            <person name="Belduz A.O."/>
            <person name="Canakci S."/>
        </authorList>
    </citation>
    <scope>NUCLEOTIDE SEQUENCE</scope>
    <source>
        <strain evidence="1">NCIMB 13933</strain>
    </source>
</reference>
<evidence type="ECO:0000313" key="2">
    <source>
        <dbReference type="Proteomes" id="UP001176117"/>
    </source>
</evidence>
<keyword evidence="2" id="KW-1185">Reference proteome</keyword>
<dbReference type="Pfam" id="PF13814">
    <property type="entry name" value="Replic_Relax"/>
    <property type="match status" value="1"/>
</dbReference>
<dbReference type="Proteomes" id="UP001176117">
    <property type="component" value="Unassembled WGS sequence"/>
</dbReference>
<gene>
    <name evidence="1" type="ORF">NBU54_14110</name>
</gene>
<dbReference type="InterPro" id="IPR025855">
    <property type="entry name" value="Replic_Relax"/>
</dbReference>